<dbReference type="InterPro" id="IPR050792">
    <property type="entry name" value="ADP-ribosylglycohydrolase"/>
</dbReference>
<evidence type="ECO:0000313" key="3">
    <source>
        <dbReference type="Proteomes" id="UP000322521"/>
    </source>
</evidence>
<dbReference type="InterPro" id="IPR036705">
    <property type="entry name" value="Ribosyl_crysJ1_sf"/>
</dbReference>
<dbReference type="EMBL" id="VXJS01000004">
    <property type="protein sequence ID" value="KAA8677701.1"/>
    <property type="molecule type" value="Genomic_DNA"/>
</dbReference>
<dbReference type="RefSeq" id="WP_086712650.1">
    <property type="nucleotide sequence ID" value="NZ_AP025493.1"/>
</dbReference>
<evidence type="ECO:0008006" key="4">
    <source>
        <dbReference type="Google" id="ProtNLM"/>
    </source>
</evidence>
<dbReference type="Proteomes" id="UP000322521">
    <property type="component" value="Unassembled WGS sequence"/>
</dbReference>
<comment type="caution">
    <text evidence="2">The sequence shown here is derived from an EMBL/GenBank/DDBJ whole genome shotgun (WGS) entry which is preliminary data.</text>
</comment>
<comment type="cofactor">
    <cofactor evidence="1">
        <name>Mg(2+)</name>
        <dbReference type="ChEBI" id="CHEBI:18420"/>
    </cofactor>
    <text evidence="1">Binds 2 magnesium ions per subunit.</text>
</comment>
<gene>
    <name evidence="2" type="ORF">F4W18_09095</name>
</gene>
<reference evidence="2 3" key="1">
    <citation type="submission" date="2019-09" db="EMBL/GenBank/DDBJ databases">
        <title>Draft genome sequence of various Type strains from the CCUG.</title>
        <authorList>
            <person name="Pineiro-Iglesias B."/>
            <person name="Tunovic T."/>
            <person name="Unosson C."/>
            <person name="Inganas E."/>
            <person name="Ohlen M."/>
            <person name="Cardew S."/>
            <person name="Jensie-Markopoulos S."/>
            <person name="Salva-Serra F."/>
            <person name="Jaen-Luchoro D."/>
            <person name="Karlsson R."/>
            <person name="Svensson-Stadler L."/>
            <person name="Chun J."/>
            <person name="Moore E."/>
        </authorList>
    </citation>
    <scope>NUCLEOTIDE SEQUENCE [LARGE SCALE GENOMIC DNA]</scope>
    <source>
        <strain evidence="2 3">CCUG 56969T</strain>
    </source>
</reference>
<dbReference type="OrthoDB" id="9798107at2"/>
<protein>
    <recommendedName>
        <fullName evidence="4">ADP-ribosylglycohydrolase family protein</fullName>
    </recommendedName>
</protein>
<keyword evidence="1" id="KW-0460">Magnesium</keyword>
<feature type="binding site" evidence="1">
    <location>
        <position position="271"/>
    </location>
    <ligand>
        <name>Mg(2+)</name>
        <dbReference type="ChEBI" id="CHEBI:18420"/>
        <label>1</label>
    </ligand>
</feature>
<feature type="binding site" evidence="1">
    <location>
        <position position="272"/>
    </location>
    <ligand>
        <name>Mg(2+)</name>
        <dbReference type="ChEBI" id="CHEBI:18420"/>
        <label>1</label>
    </ligand>
</feature>
<dbReference type="AlphaFoldDB" id="A0A5M9P015"/>
<evidence type="ECO:0000313" key="2">
    <source>
        <dbReference type="EMBL" id="KAA8677701.1"/>
    </source>
</evidence>
<dbReference type="PANTHER" id="PTHR16222">
    <property type="entry name" value="ADP-RIBOSYLGLYCOHYDROLASE"/>
    <property type="match status" value="1"/>
</dbReference>
<dbReference type="PANTHER" id="PTHR16222:SF12">
    <property type="entry name" value="ADP-RIBOSYLGLYCOHYDROLASE-RELATED"/>
    <property type="match status" value="1"/>
</dbReference>
<dbReference type="SUPFAM" id="SSF101478">
    <property type="entry name" value="ADP-ribosylglycohydrolase"/>
    <property type="match status" value="1"/>
</dbReference>
<dbReference type="GO" id="GO:0046872">
    <property type="term" value="F:metal ion binding"/>
    <property type="evidence" value="ECO:0007669"/>
    <property type="project" value="UniProtKB-KW"/>
</dbReference>
<dbReference type="InterPro" id="IPR005502">
    <property type="entry name" value="Ribosyl_crysJ1"/>
</dbReference>
<proteinExistence type="predicted"/>
<feature type="binding site" evidence="1">
    <location>
        <position position="57"/>
    </location>
    <ligand>
        <name>Mg(2+)</name>
        <dbReference type="ChEBI" id="CHEBI:18420"/>
        <label>1</label>
    </ligand>
</feature>
<dbReference type="Pfam" id="PF03747">
    <property type="entry name" value="ADP_ribosyl_GH"/>
    <property type="match status" value="1"/>
</dbReference>
<accession>A0A5M9P015</accession>
<evidence type="ECO:0000256" key="1">
    <source>
        <dbReference type="PIRSR" id="PIRSR605502-1"/>
    </source>
</evidence>
<feature type="binding site" evidence="1">
    <location>
        <position position="58"/>
    </location>
    <ligand>
        <name>Mg(2+)</name>
        <dbReference type="ChEBI" id="CHEBI:18420"/>
        <label>1</label>
    </ligand>
</feature>
<dbReference type="Gene3D" id="1.10.4080.10">
    <property type="entry name" value="ADP-ribosylation/Crystallin J1"/>
    <property type="match status" value="1"/>
</dbReference>
<keyword evidence="1" id="KW-0479">Metal-binding</keyword>
<feature type="binding site" evidence="1">
    <location>
        <position position="56"/>
    </location>
    <ligand>
        <name>Mg(2+)</name>
        <dbReference type="ChEBI" id="CHEBI:18420"/>
        <label>1</label>
    </ligand>
</feature>
<sequence length="492" mass="54559">MTETEAFVNRAQGALVGLALGDALGTTLEFIPKHAVNPISDICGGGPFNLEAGQWTDDTSMALCLADSLLECSKHNAKDQVERYLEWRSNGYNAVNGHCFDIGFTISSALNTYLRTGDPESGGTESNSAGNGSIMRLAPIAIFYAQSKGYAEHDVQHYSAQSSLITHREPRCVEACKILGHLLSQAMLGFQTKTSLIENLIEAFIQTKPSEATQTLLNAISIAVDPNTSRDHIFGRGYVVDSLQAAIWCFLQSDSFEQGALLAANLGDDADTTCAVYGQIAGAYYGYDSLPKKWLSKLAWQKKIRDKATELALYQPNPVKQNSRFYFKLKKPEQVLGLEHLELSETKQESLTSECPTLDITKLRSRASLLEHIQTFFRYSFDMPELVINESMHLYDELEKLYYAKIDGVAVSDVSYGKIFCDREGNGGVSDRGLALYFAICEDLPDTLGIDGSNSPFEGYDFTLDNFEMEWQTIGDFINDCLRITEKLQEKL</sequence>
<organism evidence="2 3">
    <name type="scientific">Vibrio gigantis</name>
    <dbReference type="NCBI Taxonomy" id="296199"/>
    <lineage>
        <taxon>Bacteria</taxon>
        <taxon>Pseudomonadati</taxon>
        <taxon>Pseudomonadota</taxon>
        <taxon>Gammaproteobacteria</taxon>
        <taxon>Vibrionales</taxon>
        <taxon>Vibrionaceae</taxon>
        <taxon>Vibrio</taxon>
    </lineage>
</organism>
<name>A0A5M9P015_9VIBR</name>
<feature type="binding site" evidence="1">
    <location>
        <position position="269"/>
    </location>
    <ligand>
        <name>Mg(2+)</name>
        <dbReference type="ChEBI" id="CHEBI:18420"/>
        <label>1</label>
    </ligand>
</feature>
<keyword evidence="3" id="KW-1185">Reference proteome</keyword>